<proteinExistence type="predicted"/>
<sequence length="551" mass="60827">MEEEMLAADDGLSEPKMGVQPRSFASKRVKARHDRPTMVEIPQLGDGASQRRSHAIGHTHTHTQSYPYQHRLQLHHPAIHHAQHQSPALHRFPGEMRPRVATSSSASAASSSSPSGSSAAAFLGHQGRVRYPAGQQSPDCSYEISSENRLILDAFAQQCSRVLSLLNSNGRLLGPQRTLSPPSSSINSIIKQEAGCSPEPDVTKSRPDEPQDGSLENECQRRQQWNSQHTTTLLQVFTESLQNYLLAGAPSSEGERSHQAEPAPAAPASPAHNLGGWASPAPSDSYGHPSSTLPEEDEEEEGCCPRCIELEQEVLSLQQENEELRQKLESAPVPCQTVLDFFKSVLGHYNQLIPPPPPEEQLTETCARSAMQEYSNHYEINCHQRPKTEGSKQLLGNYPLFITNKQWDEAVNSSKKDGRRLLRYLIRFVFTTDELKYSCGLGKRKRSAHMSETGPERRPLNPVKVSCLREFIRMHCASNPDWWMPSEEQINKVFSDAVGHARQGRAVGTFLAGGGGSGSSSSGSSLYLEGYDGQLSQDELFMKSSQNGIMD</sequence>
<dbReference type="InterPro" id="IPR018379">
    <property type="entry name" value="BEN_domain"/>
</dbReference>
<feature type="domain" description="BEN" evidence="2">
    <location>
        <begin position="397"/>
        <end position="505"/>
    </location>
</feature>
<evidence type="ECO:0000313" key="3">
    <source>
        <dbReference type="EMBL" id="KAF5896039.1"/>
    </source>
</evidence>
<dbReference type="GO" id="GO:0003677">
    <property type="term" value="F:DNA binding"/>
    <property type="evidence" value="ECO:0007669"/>
    <property type="project" value="InterPro"/>
</dbReference>
<feature type="region of interest" description="Disordered" evidence="1">
    <location>
        <begin position="97"/>
        <end position="120"/>
    </location>
</feature>
<protein>
    <submittedName>
        <fullName evidence="3">BEN domain-containing protein 4</fullName>
    </submittedName>
</protein>
<feature type="region of interest" description="Disordered" evidence="1">
    <location>
        <begin position="249"/>
        <end position="303"/>
    </location>
</feature>
<evidence type="ECO:0000313" key="4">
    <source>
        <dbReference type="Proteomes" id="UP000727407"/>
    </source>
</evidence>
<feature type="region of interest" description="Disordered" evidence="1">
    <location>
        <begin position="1"/>
        <end position="34"/>
    </location>
</feature>
<reference evidence="3" key="1">
    <citation type="submission" date="2020-07" db="EMBL/GenBank/DDBJ databases">
        <title>Clarias magur genome sequencing, assembly and annotation.</title>
        <authorList>
            <person name="Kushwaha B."/>
            <person name="Kumar R."/>
            <person name="Das P."/>
            <person name="Joshi C.G."/>
            <person name="Kumar D."/>
            <person name="Nagpure N.S."/>
            <person name="Pandey M."/>
            <person name="Agarwal S."/>
            <person name="Srivastava S."/>
            <person name="Singh M."/>
            <person name="Sahoo L."/>
            <person name="Jayasankar P."/>
            <person name="Meher P.K."/>
            <person name="Koringa P.G."/>
            <person name="Iquebal M.A."/>
            <person name="Das S.P."/>
            <person name="Bit A."/>
            <person name="Patnaik S."/>
            <person name="Patel N."/>
            <person name="Shah T.M."/>
            <person name="Hinsu A."/>
            <person name="Jena J.K."/>
        </authorList>
    </citation>
    <scope>NUCLEOTIDE SEQUENCE</scope>
    <source>
        <strain evidence="3">CIFAMagur01</strain>
        <tissue evidence="3">Testis</tissue>
    </source>
</reference>
<feature type="compositionally biased region" description="Low complexity" evidence="1">
    <location>
        <begin position="260"/>
        <end position="271"/>
    </location>
</feature>
<comment type="caution">
    <text evidence="3">The sequence shown here is derived from an EMBL/GenBank/DDBJ whole genome shotgun (WGS) entry which is preliminary data.</text>
</comment>
<dbReference type="InterPro" id="IPR038950">
    <property type="entry name" value="BEND4"/>
</dbReference>
<evidence type="ECO:0000259" key="2">
    <source>
        <dbReference type="PROSITE" id="PS51457"/>
    </source>
</evidence>
<dbReference type="OrthoDB" id="8803347at2759"/>
<gene>
    <name evidence="3" type="ORF">DAT39_014260</name>
</gene>
<dbReference type="EMBL" id="QNUK01000295">
    <property type="protein sequence ID" value="KAF5896039.1"/>
    <property type="molecule type" value="Genomic_DNA"/>
</dbReference>
<dbReference type="SMART" id="SM01025">
    <property type="entry name" value="BEN"/>
    <property type="match status" value="1"/>
</dbReference>
<dbReference type="Proteomes" id="UP000727407">
    <property type="component" value="Unassembled WGS sequence"/>
</dbReference>
<organism evidence="3 4">
    <name type="scientific">Clarias magur</name>
    <name type="common">Asian catfish</name>
    <name type="synonym">Macropteronotus magur</name>
    <dbReference type="NCBI Taxonomy" id="1594786"/>
    <lineage>
        <taxon>Eukaryota</taxon>
        <taxon>Metazoa</taxon>
        <taxon>Chordata</taxon>
        <taxon>Craniata</taxon>
        <taxon>Vertebrata</taxon>
        <taxon>Euteleostomi</taxon>
        <taxon>Actinopterygii</taxon>
        <taxon>Neopterygii</taxon>
        <taxon>Teleostei</taxon>
        <taxon>Ostariophysi</taxon>
        <taxon>Siluriformes</taxon>
        <taxon>Clariidae</taxon>
        <taxon>Clarias</taxon>
    </lineage>
</organism>
<dbReference type="PROSITE" id="PS51457">
    <property type="entry name" value="BEN"/>
    <property type="match status" value="1"/>
</dbReference>
<feature type="compositionally biased region" description="Low complexity" evidence="1">
    <location>
        <begin position="101"/>
        <end position="120"/>
    </location>
</feature>
<keyword evidence="4" id="KW-1185">Reference proteome</keyword>
<dbReference type="Pfam" id="PF10523">
    <property type="entry name" value="BEN"/>
    <property type="match status" value="1"/>
</dbReference>
<dbReference type="AlphaFoldDB" id="A0A8J4WXW0"/>
<feature type="region of interest" description="Disordered" evidence="1">
    <location>
        <begin position="193"/>
        <end position="224"/>
    </location>
</feature>
<name>A0A8J4WXW0_CLAMG</name>
<dbReference type="PANTHER" id="PTHR35082:SF1">
    <property type="entry name" value="BEN DOMAIN-CONTAINING PROTEIN 4"/>
    <property type="match status" value="1"/>
</dbReference>
<accession>A0A8J4WXW0</accession>
<evidence type="ECO:0000256" key="1">
    <source>
        <dbReference type="SAM" id="MobiDB-lite"/>
    </source>
</evidence>
<dbReference type="PANTHER" id="PTHR35082">
    <property type="entry name" value="BEN DOMAIN-CONTAINING PROTEIN 4"/>
    <property type="match status" value="1"/>
</dbReference>